<dbReference type="InterPro" id="IPR002514">
    <property type="entry name" value="Transposase_8"/>
</dbReference>
<evidence type="ECO:0000256" key="1">
    <source>
        <dbReference type="SAM" id="MobiDB-lite"/>
    </source>
</evidence>
<organism evidence="2 3">
    <name type="scientific">Actinomadura sediminis</name>
    <dbReference type="NCBI Taxonomy" id="1038904"/>
    <lineage>
        <taxon>Bacteria</taxon>
        <taxon>Bacillati</taxon>
        <taxon>Actinomycetota</taxon>
        <taxon>Actinomycetes</taxon>
        <taxon>Streptosporangiales</taxon>
        <taxon>Thermomonosporaceae</taxon>
        <taxon>Actinomadura</taxon>
    </lineage>
</organism>
<feature type="region of interest" description="Disordered" evidence="1">
    <location>
        <begin position="47"/>
        <end position="83"/>
    </location>
</feature>
<dbReference type="InterPro" id="IPR051839">
    <property type="entry name" value="RD_transcriptional_regulator"/>
</dbReference>
<dbReference type="InterPro" id="IPR017970">
    <property type="entry name" value="Homeobox_CS"/>
</dbReference>
<evidence type="ECO:0000313" key="2">
    <source>
        <dbReference type="EMBL" id="MFD0903990.1"/>
    </source>
</evidence>
<evidence type="ECO:0000313" key="3">
    <source>
        <dbReference type="Proteomes" id="UP001596972"/>
    </source>
</evidence>
<dbReference type="Pfam" id="PF01527">
    <property type="entry name" value="HTH_Tnp_1"/>
    <property type="match status" value="1"/>
</dbReference>
<dbReference type="SUPFAM" id="SSF46689">
    <property type="entry name" value="Homeodomain-like"/>
    <property type="match status" value="1"/>
</dbReference>
<dbReference type="RefSeq" id="WP_378303379.1">
    <property type="nucleotide sequence ID" value="NZ_JBHTJA010000069.1"/>
</dbReference>
<dbReference type="EMBL" id="JBHTJA010000069">
    <property type="protein sequence ID" value="MFD0903990.1"/>
    <property type="molecule type" value="Genomic_DNA"/>
</dbReference>
<dbReference type="PANTHER" id="PTHR33215:SF13">
    <property type="entry name" value="PROTEIN DISTAL ANTENNA"/>
    <property type="match status" value="1"/>
</dbReference>
<proteinExistence type="predicted"/>
<reference evidence="3" key="1">
    <citation type="journal article" date="2019" name="Int. J. Syst. Evol. Microbiol.">
        <title>The Global Catalogue of Microorganisms (GCM) 10K type strain sequencing project: providing services to taxonomists for standard genome sequencing and annotation.</title>
        <authorList>
            <consortium name="The Broad Institute Genomics Platform"/>
            <consortium name="The Broad Institute Genome Sequencing Center for Infectious Disease"/>
            <person name="Wu L."/>
            <person name="Ma J."/>
        </authorList>
    </citation>
    <scope>NUCLEOTIDE SEQUENCE [LARGE SCALE GENOMIC DNA]</scope>
    <source>
        <strain evidence="3">JCM 31202</strain>
    </source>
</reference>
<dbReference type="InterPro" id="IPR009057">
    <property type="entry name" value="Homeodomain-like_sf"/>
</dbReference>
<dbReference type="PROSITE" id="PS00027">
    <property type="entry name" value="HOMEOBOX_1"/>
    <property type="match status" value="1"/>
</dbReference>
<dbReference type="Proteomes" id="UP001596972">
    <property type="component" value="Unassembled WGS sequence"/>
</dbReference>
<keyword evidence="3" id="KW-1185">Reference proteome</keyword>
<sequence>MFAMPSPHPPEFRRRAVELARQGDKSMVQLAKDLGISRSCLQNWVNQADADDKSSGGKDRSDRLTTAEKKELAELRRRNRQLETENEILKRAAAYFARENVLPK</sequence>
<dbReference type="PANTHER" id="PTHR33215">
    <property type="entry name" value="PROTEIN DISTAL ANTENNA"/>
    <property type="match status" value="1"/>
</dbReference>
<protein>
    <submittedName>
        <fullName evidence="2">Transposase</fullName>
    </submittedName>
</protein>
<gene>
    <name evidence="2" type="ORF">ACFQ11_26635</name>
</gene>
<comment type="caution">
    <text evidence="2">The sequence shown here is derived from an EMBL/GenBank/DDBJ whole genome shotgun (WGS) entry which is preliminary data.</text>
</comment>
<feature type="compositionally biased region" description="Basic and acidic residues" evidence="1">
    <location>
        <begin position="50"/>
        <end position="83"/>
    </location>
</feature>
<accession>A0ABW3EWN7</accession>
<name>A0ABW3EWN7_9ACTN</name>
<dbReference type="Gene3D" id="1.10.10.60">
    <property type="entry name" value="Homeodomain-like"/>
    <property type="match status" value="1"/>
</dbReference>